<dbReference type="InterPro" id="IPR021829">
    <property type="entry name" value="DUF3419"/>
</dbReference>
<dbReference type="RefSeq" id="WP_135481231.1">
    <property type="nucleotide sequence ID" value="NZ_SRMF01000001.1"/>
</dbReference>
<organism evidence="1 2">
    <name type="scientific">Natronospirillum operosum</name>
    <dbReference type="NCBI Taxonomy" id="2759953"/>
    <lineage>
        <taxon>Bacteria</taxon>
        <taxon>Pseudomonadati</taxon>
        <taxon>Pseudomonadota</taxon>
        <taxon>Gammaproteobacteria</taxon>
        <taxon>Oceanospirillales</taxon>
        <taxon>Natronospirillaceae</taxon>
        <taxon>Natronospirillum</taxon>
    </lineage>
</organism>
<evidence type="ECO:0000313" key="2">
    <source>
        <dbReference type="Proteomes" id="UP000297475"/>
    </source>
</evidence>
<dbReference type="PANTHER" id="PTHR47473">
    <property type="entry name" value="BTA1P"/>
    <property type="match status" value="1"/>
</dbReference>
<dbReference type="Pfam" id="PF11899">
    <property type="entry name" value="DUF3419"/>
    <property type="match status" value="1"/>
</dbReference>
<keyword evidence="2" id="KW-1185">Reference proteome</keyword>
<dbReference type="AlphaFoldDB" id="A0A4Z0WHW7"/>
<gene>
    <name evidence="1" type="ORF">E4656_03555</name>
</gene>
<proteinExistence type="predicted"/>
<name>A0A4Z0WHW7_9GAMM</name>
<dbReference type="Proteomes" id="UP000297475">
    <property type="component" value="Unassembled WGS sequence"/>
</dbReference>
<dbReference type="SUPFAM" id="SSF53335">
    <property type="entry name" value="S-adenosyl-L-methionine-dependent methyltransferases"/>
    <property type="match status" value="1"/>
</dbReference>
<dbReference type="InterPro" id="IPR029063">
    <property type="entry name" value="SAM-dependent_MTases_sf"/>
</dbReference>
<accession>A0A4Z0WHW7</accession>
<sequence length="365" mass="41987">MSSKSQIQDRARFDQIRYAQCWEDADQLVAALQGPSGRTFLSVASAGDNSLALLTLDPARVLAVDLNPTQLHCLELRVAAYRHLDHAGLLRLLGSRPADDRAELYARCRQSLSAECREWWDAQPDLIAMGIGAAGRFERYFRLFSQRVLPLVHSRKTVQALLQPRDPAARRQFYQQKWNTWRWRLLFRLFFSRWVMGRLGRDPAFFQHVDGAVAPVILERTRHALAELDPSANPYLHWILNGTHGEALPLALRPEHFDTIRNRLDRIEWRLAPVEAVAEEVSGVDGYNLSDIFEYMDMPAYSRLLQQLAERMNPGGRLVYWNLFAPRTRPEALSDLLQPEPELAEQLHGQGKAFFYGRFVVETRK</sequence>
<dbReference type="EMBL" id="SRMF01000001">
    <property type="protein sequence ID" value="TGG95507.1"/>
    <property type="molecule type" value="Genomic_DNA"/>
</dbReference>
<dbReference type="OrthoDB" id="1522784at2"/>
<comment type="caution">
    <text evidence="1">The sequence shown here is derived from an EMBL/GenBank/DDBJ whole genome shotgun (WGS) entry which is preliminary data.</text>
</comment>
<dbReference type="PANTHER" id="PTHR47473:SF1">
    <property type="entry name" value="METHYLTRANSFERASE DOMAIN-CONTAINING PROTEIN"/>
    <property type="match status" value="1"/>
</dbReference>
<protein>
    <submittedName>
        <fullName evidence="1">DUF3419 family protein</fullName>
    </submittedName>
</protein>
<evidence type="ECO:0000313" key="1">
    <source>
        <dbReference type="EMBL" id="TGG95507.1"/>
    </source>
</evidence>
<reference evidence="1 2" key="1">
    <citation type="submission" date="2019-04" db="EMBL/GenBank/DDBJ databases">
        <title>Natronospirillum operosus gen. nov., sp. nov., a haloalkaliphilic satellite isolated from decaying biomass of laboratory culture of cyanobacterium Geitlerinema sp. and proposal of Natronospirillaceae fam. nov. and Saccharospirillaceae fam. nov.</title>
        <authorList>
            <person name="Kevbrin V."/>
            <person name="Boltyanskaya Y."/>
            <person name="Koziaeva V."/>
            <person name="Grouzdev D.S."/>
            <person name="Park M."/>
            <person name="Cho J."/>
        </authorList>
    </citation>
    <scope>NUCLEOTIDE SEQUENCE [LARGE SCALE GENOMIC DNA]</scope>
    <source>
        <strain evidence="1 2">G-116</strain>
    </source>
</reference>